<dbReference type="Gene3D" id="3.20.20.120">
    <property type="entry name" value="Enolase-like C-terminal domain"/>
    <property type="match status" value="1"/>
</dbReference>
<dbReference type="GO" id="GO:0000287">
    <property type="term" value="F:magnesium ion binding"/>
    <property type="evidence" value="ECO:0007669"/>
    <property type="project" value="TreeGrafter"/>
</dbReference>
<dbReference type="Proteomes" id="UP000317036">
    <property type="component" value="Unassembled WGS sequence"/>
</dbReference>
<accession>A0A559K6W0</accession>
<evidence type="ECO:0000256" key="3">
    <source>
        <dbReference type="ARBA" id="ARBA00022842"/>
    </source>
</evidence>
<dbReference type="Gene3D" id="3.30.390.10">
    <property type="entry name" value="Enolase-like, N-terminal domain"/>
    <property type="match status" value="1"/>
</dbReference>
<dbReference type="RefSeq" id="WP_144851033.1">
    <property type="nucleotide sequence ID" value="NZ_VNJI01000031.1"/>
</dbReference>
<organism evidence="5 6">
    <name type="scientific">Paenibacillus cremeus</name>
    <dbReference type="NCBI Taxonomy" id="2163881"/>
    <lineage>
        <taxon>Bacteria</taxon>
        <taxon>Bacillati</taxon>
        <taxon>Bacillota</taxon>
        <taxon>Bacilli</taxon>
        <taxon>Bacillales</taxon>
        <taxon>Paenibacillaceae</taxon>
        <taxon>Paenibacillus</taxon>
    </lineage>
</organism>
<evidence type="ECO:0000256" key="2">
    <source>
        <dbReference type="ARBA" id="ARBA00022723"/>
    </source>
</evidence>
<comment type="caution">
    <text evidence="5">The sequence shown here is derived from an EMBL/GenBank/DDBJ whole genome shotgun (WGS) entry which is preliminary data.</text>
</comment>
<keyword evidence="6" id="KW-1185">Reference proteome</keyword>
<dbReference type="GO" id="GO:0016836">
    <property type="term" value="F:hydro-lyase activity"/>
    <property type="evidence" value="ECO:0007669"/>
    <property type="project" value="TreeGrafter"/>
</dbReference>
<dbReference type="InterPro" id="IPR029065">
    <property type="entry name" value="Enolase_C-like"/>
</dbReference>
<dbReference type="InterPro" id="IPR013342">
    <property type="entry name" value="Mandelate_racemase_C"/>
</dbReference>
<dbReference type="PANTHER" id="PTHR13794">
    <property type="entry name" value="ENOLASE SUPERFAMILY, MANDELATE RACEMASE"/>
    <property type="match status" value="1"/>
</dbReference>
<dbReference type="SUPFAM" id="SSF54826">
    <property type="entry name" value="Enolase N-terminal domain-like"/>
    <property type="match status" value="1"/>
</dbReference>
<dbReference type="AlphaFoldDB" id="A0A559K6W0"/>
<proteinExistence type="predicted"/>
<dbReference type="SUPFAM" id="SSF51604">
    <property type="entry name" value="Enolase C-terminal domain-like"/>
    <property type="match status" value="1"/>
</dbReference>
<sequence>MVTKYNDLSYLHLDGSLTTPRSNVAIAELDEACNAPVLDVSGISSPVIIESMEMFFNNGLYFLRTRSKDGSEGIAVASERADYLHPLLKQLIIPFFIGKDARDLEKLLEGVYVYDNNYKLSGLALWCCISWVEASILDLLGRIVEKPIGALLGGVIRSEVPIYVASGNRGTTPEEEIEVLQRRMADTGAKAVKFKVGGRMSKNADSIEGRSEGLIYLARKTLGDAIDIHADGNGSYDPAVAIEYGKMLEEINAFFYEEPCPFEHLEDTKEVADALAIPLALGEQETSLRRFRWIIDNDAAQVVQPDLQYNGGFIRNTRIARMAALKGMPVTPHISSGFGYVYVLHFASYIPNIGKYQENKAGVKETSALFAPPMEVKDGTIAIPTEPGLGMDYIAVNSILRKAHRIC</sequence>
<dbReference type="GO" id="GO:0016052">
    <property type="term" value="P:carbohydrate catabolic process"/>
    <property type="evidence" value="ECO:0007669"/>
    <property type="project" value="TreeGrafter"/>
</dbReference>
<evidence type="ECO:0000256" key="1">
    <source>
        <dbReference type="ARBA" id="ARBA00001946"/>
    </source>
</evidence>
<reference evidence="5 6" key="1">
    <citation type="submission" date="2019-07" db="EMBL/GenBank/DDBJ databases">
        <authorList>
            <person name="Kim J."/>
        </authorList>
    </citation>
    <scope>NUCLEOTIDE SEQUENCE [LARGE SCALE GENOMIC DNA]</scope>
    <source>
        <strain evidence="5 6">JC52</strain>
    </source>
</reference>
<evidence type="ECO:0000313" key="5">
    <source>
        <dbReference type="EMBL" id="TVY07856.1"/>
    </source>
</evidence>
<dbReference type="SMART" id="SM00922">
    <property type="entry name" value="MR_MLE"/>
    <property type="match status" value="1"/>
</dbReference>
<evidence type="ECO:0000313" key="6">
    <source>
        <dbReference type="Proteomes" id="UP000317036"/>
    </source>
</evidence>
<protein>
    <submittedName>
        <fullName evidence="5">Mandelate racemase/muconate lactonizing enzyme family protein</fullName>
    </submittedName>
</protein>
<dbReference type="InterPro" id="IPR036849">
    <property type="entry name" value="Enolase-like_C_sf"/>
</dbReference>
<name>A0A559K6W0_9BACL</name>
<keyword evidence="3" id="KW-0460">Magnesium</keyword>
<dbReference type="Pfam" id="PF13378">
    <property type="entry name" value="MR_MLE_C"/>
    <property type="match status" value="1"/>
</dbReference>
<feature type="domain" description="Mandelate racemase/muconate lactonizing enzyme C-terminal" evidence="4">
    <location>
        <begin position="173"/>
        <end position="278"/>
    </location>
</feature>
<keyword evidence="2" id="KW-0479">Metal-binding</keyword>
<dbReference type="EMBL" id="VNJI01000031">
    <property type="protein sequence ID" value="TVY07856.1"/>
    <property type="molecule type" value="Genomic_DNA"/>
</dbReference>
<dbReference type="InterPro" id="IPR029017">
    <property type="entry name" value="Enolase-like_N"/>
</dbReference>
<evidence type="ECO:0000259" key="4">
    <source>
        <dbReference type="SMART" id="SM00922"/>
    </source>
</evidence>
<dbReference type="CDD" id="cd03316">
    <property type="entry name" value="MR_like"/>
    <property type="match status" value="1"/>
</dbReference>
<dbReference type="PANTHER" id="PTHR13794:SF58">
    <property type="entry name" value="MITOCHONDRIAL ENOLASE SUPERFAMILY MEMBER 1"/>
    <property type="match status" value="1"/>
</dbReference>
<dbReference type="OrthoDB" id="9775391at2"/>
<dbReference type="InterPro" id="IPR046945">
    <property type="entry name" value="RHMD-like"/>
</dbReference>
<dbReference type="SFLD" id="SFLDG00179">
    <property type="entry name" value="mandelate_racemase"/>
    <property type="match status" value="1"/>
</dbReference>
<comment type="cofactor">
    <cofactor evidence="1">
        <name>Mg(2+)</name>
        <dbReference type="ChEBI" id="CHEBI:18420"/>
    </cofactor>
</comment>
<gene>
    <name evidence="5" type="ORF">FPZ49_22130</name>
</gene>
<dbReference type="SFLD" id="SFLDS00001">
    <property type="entry name" value="Enolase"/>
    <property type="match status" value="1"/>
</dbReference>